<evidence type="ECO:0000256" key="5">
    <source>
        <dbReference type="ARBA" id="ARBA00022989"/>
    </source>
</evidence>
<feature type="transmembrane region" description="Helical" evidence="7">
    <location>
        <begin position="408"/>
        <end position="427"/>
    </location>
</feature>
<comment type="subcellular location">
    <subcellularLocation>
        <location evidence="1">Membrane</location>
        <topology evidence="1">Multi-pass membrane protein</topology>
    </subcellularLocation>
</comment>
<dbReference type="EMBL" id="JBHRSB010000002">
    <property type="protein sequence ID" value="MFC3000063.1"/>
    <property type="molecule type" value="Genomic_DNA"/>
</dbReference>
<dbReference type="Proteomes" id="UP001595420">
    <property type="component" value="Unassembled WGS sequence"/>
</dbReference>
<evidence type="ECO:0000313" key="8">
    <source>
        <dbReference type="EMBL" id="MFC3000063.1"/>
    </source>
</evidence>
<comment type="caution">
    <text evidence="8">The sequence shown here is derived from an EMBL/GenBank/DDBJ whole genome shotgun (WGS) entry which is preliminary data.</text>
</comment>
<evidence type="ECO:0000256" key="1">
    <source>
        <dbReference type="ARBA" id="ARBA00004141"/>
    </source>
</evidence>
<feature type="transmembrane region" description="Helical" evidence="7">
    <location>
        <begin position="140"/>
        <end position="159"/>
    </location>
</feature>
<feature type="transmembrane region" description="Helical" evidence="7">
    <location>
        <begin position="382"/>
        <end position="402"/>
    </location>
</feature>
<dbReference type="Pfam" id="PF00860">
    <property type="entry name" value="Xan_ur_permease"/>
    <property type="match status" value="1"/>
</dbReference>
<keyword evidence="5 7" id="KW-1133">Transmembrane helix</keyword>
<feature type="transmembrane region" description="Helical" evidence="7">
    <location>
        <begin position="87"/>
        <end position="107"/>
    </location>
</feature>
<name>A0ABV7BU77_9PROT</name>
<evidence type="ECO:0000313" key="9">
    <source>
        <dbReference type="Proteomes" id="UP001595420"/>
    </source>
</evidence>
<evidence type="ECO:0000256" key="2">
    <source>
        <dbReference type="ARBA" id="ARBA00008821"/>
    </source>
</evidence>
<dbReference type="PANTHER" id="PTHR42810">
    <property type="entry name" value="PURINE PERMEASE C1399.01C-RELATED"/>
    <property type="match status" value="1"/>
</dbReference>
<comment type="similarity">
    <text evidence="2">Belongs to the nucleobase:cation symporter-2 (NCS2) (TC 2.A.40) family.</text>
</comment>
<keyword evidence="3" id="KW-0813">Transport</keyword>
<keyword evidence="9" id="KW-1185">Reference proteome</keyword>
<keyword evidence="4 7" id="KW-0812">Transmembrane</keyword>
<evidence type="ECO:0000256" key="4">
    <source>
        <dbReference type="ARBA" id="ARBA00022692"/>
    </source>
</evidence>
<sequence>MTAARNWRIPPRSFSAFLAQALPRWLQAPRNDRPTTRPAQLEHGIDGRPGILQTAGLAAQQIGIQSIYLILPGLVGAQFGLLPLDVLNFVSLSVVALALTGLLQVLTRGPIGSGYPIAAIPSPVFVAVYLAAASSASLEMVSIAAALTGLIGMLLAGTLRRLQKVIPPEVAGVVVLLIGVSLLPRAFASTGTTPEPAAVTVVTLLGMMAVALSGGRLARFAVLVGAVAGTLVAVPYGIGLSDGSMLREAPWFALPSPSLPAFGGLDPGMLPAFMVALFASFASWTGDLVAFQRAADGSWRRPDTPPIRRGLLAYSAAFGLSALGGAMPAGSSSACVGLSIATRVLARRVAIWGSVALLLLACCPKLLALLLELPEPVEAAMLLYVCCFMIATGCQLMGARMLDARRTFTVGLGLALGLATLLNVPVLEQLLPPMLKAPVTAGALIAILLNLVTAPLVAQRATFTIRPGAGMNQALLDEVEALGGRWGARRETMSRIGHALLELEELLAERGEGEIRVQASYATDQIFVSAAWDGAPLPKPSLRPDAADLEGSETAQQAFALWLATRNAETVEQRVRPGGGAEPRLTFAD</sequence>
<feature type="transmembrane region" description="Helical" evidence="7">
    <location>
        <begin position="166"/>
        <end position="184"/>
    </location>
</feature>
<feature type="transmembrane region" description="Helical" evidence="7">
    <location>
        <begin position="196"/>
        <end position="213"/>
    </location>
</feature>
<evidence type="ECO:0000256" key="7">
    <source>
        <dbReference type="SAM" id="Phobius"/>
    </source>
</evidence>
<proteinExistence type="inferred from homology"/>
<organism evidence="8 9">
    <name type="scientific">Falsiroseomonas tokyonensis</name>
    <dbReference type="NCBI Taxonomy" id="430521"/>
    <lineage>
        <taxon>Bacteria</taxon>
        <taxon>Pseudomonadati</taxon>
        <taxon>Pseudomonadota</taxon>
        <taxon>Alphaproteobacteria</taxon>
        <taxon>Acetobacterales</taxon>
        <taxon>Roseomonadaceae</taxon>
        <taxon>Falsiroseomonas</taxon>
    </lineage>
</organism>
<feature type="transmembrane region" description="Helical" evidence="7">
    <location>
        <begin position="62"/>
        <end position="81"/>
    </location>
</feature>
<reference evidence="9" key="1">
    <citation type="journal article" date="2019" name="Int. J. Syst. Evol. Microbiol.">
        <title>The Global Catalogue of Microorganisms (GCM) 10K type strain sequencing project: providing services to taxonomists for standard genome sequencing and annotation.</title>
        <authorList>
            <consortium name="The Broad Institute Genomics Platform"/>
            <consortium name="The Broad Institute Genome Sequencing Center for Infectious Disease"/>
            <person name="Wu L."/>
            <person name="Ma J."/>
        </authorList>
    </citation>
    <scope>NUCLEOTIDE SEQUENCE [LARGE SCALE GENOMIC DNA]</scope>
    <source>
        <strain evidence="9">CGMCC 1.16855</strain>
    </source>
</reference>
<feature type="transmembrane region" description="Helical" evidence="7">
    <location>
        <begin position="439"/>
        <end position="458"/>
    </location>
</feature>
<keyword evidence="6 7" id="KW-0472">Membrane</keyword>
<dbReference type="PANTHER" id="PTHR42810:SF4">
    <property type="entry name" value="URIC ACID TRANSPORTER UACT"/>
    <property type="match status" value="1"/>
</dbReference>
<accession>A0ABV7BU77</accession>
<feature type="transmembrane region" description="Helical" evidence="7">
    <location>
        <begin position="349"/>
        <end position="370"/>
    </location>
</feature>
<feature type="transmembrane region" description="Helical" evidence="7">
    <location>
        <begin position="114"/>
        <end position="134"/>
    </location>
</feature>
<evidence type="ECO:0000256" key="6">
    <source>
        <dbReference type="ARBA" id="ARBA00023136"/>
    </source>
</evidence>
<feature type="transmembrane region" description="Helical" evidence="7">
    <location>
        <begin position="269"/>
        <end position="290"/>
    </location>
</feature>
<dbReference type="RefSeq" id="WP_216836122.1">
    <property type="nucleotide sequence ID" value="NZ_JAFNJS010000002.1"/>
</dbReference>
<evidence type="ECO:0000256" key="3">
    <source>
        <dbReference type="ARBA" id="ARBA00022448"/>
    </source>
</evidence>
<protein>
    <submittedName>
        <fullName evidence="8">Solute carrier family 23 protein</fullName>
    </submittedName>
</protein>
<gene>
    <name evidence="8" type="ORF">ACFOD3_09165</name>
</gene>
<feature type="transmembrane region" description="Helical" evidence="7">
    <location>
        <begin position="220"/>
        <end position="238"/>
    </location>
</feature>
<dbReference type="InterPro" id="IPR006043">
    <property type="entry name" value="NCS2"/>
</dbReference>